<keyword evidence="3" id="KW-1185">Reference proteome</keyword>
<comment type="caution">
    <text evidence="2">The sequence shown here is derived from an EMBL/GenBank/DDBJ whole genome shotgun (WGS) entry which is preliminary data.</text>
</comment>
<gene>
    <name evidence="2" type="ORF">PFISCL1PPCAC_8796</name>
</gene>
<keyword evidence="1" id="KW-0812">Transmembrane</keyword>
<evidence type="ECO:0000313" key="2">
    <source>
        <dbReference type="EMBL" id="GMT17499.1"/>
    </source>
</evidence>
<proteinExistence type="predicted"/>
<sequence length="322" mass="35429">MGTCEKRYDTDSPLCVRLMASARIMEMSMHWILGHFFMFSSCGIVFVTTTASNAELLRRVSAGPLQMPWTQKAYTFSAPASTSLKAARQMVPHVSAMSSTRIATFPSTFPTSVIFSTSLARLRSLWMRAKSTLRRSAIDVTLLAPPASGDTITARCQLGMLSFMYLRMAGSAYKLSTGMSKKPWICDACRSIVMMWSAPATDSMLATSLAEMGARDLSFLSWRAYGKHGITAATLHELAILHALIIISSSMRLSLISPAADWMMYTSSPRTDSPISTFVSLLENFFRLALLTSSCRRSQMRCVRAGCEEPEKTLMLGILTGP</sequence>
<dbReference type="EMBL" id="BTSY01000003">
    <property type="protein sequence ID" value="GMT17499.1"/>
    <property type="molecule type" value="Genomic_DNA"/>
</dbReference>
<evidence type="ECO:0000313" key="3">
    <source>
        <dbReference type="Proteomes" id="UP001432322"/>
    </source>
</evidence>
<dbReference type="Proteomes" id="UP001432322">
    <property type="component" value="Unassembled WGS sequence"/>
</dbReference>
<name>A0AAV5VI54_9BILA</name>
<dbReference type="AlphaFoldDB" id="A0AAV5VI54"/>
<keyword evidence="1" id="KW-0472">Membrane</keyword>
<feature type="transmembrane region" description="Helical" evidence="1">
    <location>
        <begin position="29"/>
        <end position="49"/>
    </location>
</feature>
<keyword evidence="1" id="KW-1133">Transmembrane helix</keyword>
<accession>A0AAV5VI54</accession>
<evidence type="ECO:0000256" key="1">
    <source>
        <dbReference type="SAM" id="Phobius"/>
    </source>
</evidence>
<protein>
    <recommendedName>
        <fullName evidence="4">G protein-coupled receptor</fullName>
    </recommendedName>
</protein>
<organism evidence="2 3">
    <name type="scientific">Pristionchus fissidentatus</name>
    <dbReference type="NCBI Taxonomy" id="1538716"/>
    <lineage>
        <taxon>Eukaryota</taxon>
        <taxon>Metazoa</taxon>
        <taxon>Ecdysozoa</taxon>
        <taxon>Nematoda</taxon>
        <taxon>Chromadorea</taxon>
        <taxon>Rhabditida</taxon>
        <taxon>Rhabditina</taxon>
        <taxon>Diplogasteromorpha</taxon>
        <taxon>Diplogasteroidea</taxon>
        <taxon>Neodiplogasteridae</taxon>
        <taxon>Pristionchus</taxon>
    </lineage>
</organism>
<evidence type="ECO:0008006" key="4">
    <source>
        <dbReference type="Google" id="ProtNLM"/>
    </source>
</evidence>
<reference evidence="2" key="1">
    <citation type="submission" date="2023-10" db="EMBL/GenBank/DDBJ databases">
        <title>Genome assembly of Pristionchus species.</title>
        <authorList>
            <person name="Yoshida K."/>
            <person name="Sommer R.J."/>
        </authorList>
    </citation>
    <scope>NUCLEOTIDE SEQUENCE</scope>
    <source>
        <strain evidence="2">RS5133</strain>
    </source>
</reference>